<dbReference type="GO" id="GO:0003723">
    <property type="term" value="F:RNA binding"/>
    <property type="evidence" value="ECO:0007669"/>
    <property type="project" value="InterPro"/>
</dbReference>
<name>A0AAV8TUX8_9ROSI</name>
<feature type="repeat" description="PPR" evidence="2">
    <location>
        <begin position="485"/>
        <end position="520"/>
    </location>
</feature>
<evidence type="ECO:0000256" key="1">
    <source>
        <dbReference type="ARBA" id="ARBA00022737"/>
    </source>
</evidence>
<reference evidence="3 4" key="1">
    <citation type="submission" date="2021-09" db="EMBL/GenBank/DDBJ databases">
        <title>Genomic insights and catalytic innovation underlie evolution of tropane alkaloids biosynthesis.</title>
        <authorList>
            <person name="Wang Y.-J."/>
            <person name="Tian T."/>
            <person name="Huang J.-P."/>
            <person name="Huang S.-X."/>
        </authorList>
    </citation>
    <scope>NUCLEOTIDE SEQUENCE [LARGE SCALE GENOMIC DNA]</scope>
    <source>
        <strain evidence="3">KIB-2018</strain>
        <tissue evidence="3">Leaf</tissue>
    </source>
</reference>
<gene>
    <name evidence="3" type="ORF">K2173_021387</name>
</gene>
<proteinExistence type="predicted"/>
<dbReference type="Pfam" id="PF01535">
    <property type="entry name" value="PPR"/>
    <property type="match status" value="7"/>
</dbReference>
<dbReference type="NCBIfam" id="TIGR00756">
    <property type="entry name" value="PPR"/>
    <property type="match status" value="3"/>
</dbReference>
<dbReference type="InterPro" id="IPR046848">
    <property type="entry name" value="E_motif"/>
</dbReference>
<dbReference type="SUPFAM" id="SSF48452">
    <property type="entry name" value="TPR-like"/>
    <property type="match status" value="1"/>
</dbReference>
<feature type="repeat" description="PPR" evidence="2">
    <location>
        <begin position="218"/>
        <end position="252"/>
    </location>
</feature>
<dbReference type="EMBL" id="JAIWQS010000003">
    <property type="protein sequence ID" value="KAJ8770740.1"/>
    <property type="molecule type" value="Genomic_DNA"/>
</dbReference>
<organism evidence="3 4">
    <name type="scientific">Erythroxylum novogranatense</name>
    <dbReference type="NCBI Taxonomy" id="1862640"/>
    <lineage>
        <taxon>Eukaryota</taxon>
        <taxon>Viridiplantae</taxon>
        <taxon>Streptophyta</taxon>
        <taxon>Embryophyta</taxon>
        <taxon>Tracheophyta</taxon>
        <taxon>Spermatophyta</taxon>
        <taxon>Magnoliopsida</taxon>
        <taxon>eudicotyledons</taxon>
        <taxon>Gunneridae</taxon>
        <taxon>Pentapetalae</taxon>
        <taxon>rosids</taxon>
        <taxon>fabids</taxon>
        <taxon>Malpighiales</taxon>
        <taxon>Erythroxylaceae</taxon>
        <taxon>Erythroxylum</taxon>
    </lineage>
</organism>
<evidence type="ECO:0000256" key="2">
    <source>
        <dbReference type="PROSITE-ProRule" id="PRU00708"/>
    </source>
</evidence>
<sequence>MANGILSTESNLKYSSLLKLNHILQLCSNYKALRHGLQVHQRITVCGWHQNPFLSTKLLQVYADCDHFIFAQKLFGEMPHQNVFAWTSLLGYYIRHGMYERCIRNYGVMKFKGVSPDNYVFPKVLRACAQLLWWEGGTWLHRDVIVLGCEFNSQVSNSLIDMYVKCKDIRSARWVFEKMERRDLLSWNLMISGFVYHGLLQLAIELSSGLRFDGLKPDLVTLNTLMDAYCRMGLCDEAWRVFTQIEDPSVISWTTLISGYSRIGYHETSLRIFKEMVNAPMIFPDVDCLSTVIVCCRYLNALMNGKEIHGYGIKTEHVTAFYSSAGAALVTMYAKCGRIRDAKKVFNFMDKSELVAWNAMIFGYVELDMGNMALTSFTEMRRLGVEYDQTTVSTVLPICDLACGKQIHAYIKKNCLCLVIPVCNALIHMYYKCGCIRSACSVFYSMASMDVVSWNTMIGGYAMHGLGKVALQIFQDMSQSGCCPNSMTFTSLLSACSHSGLVDEGLNLFYRIPEEYGLTPRMEHYSCVVDMLARAGQLGDALSFIERMPQEPDKSIWGTLLAACRAHQNLDIGKHAAEQLTRLEPEHAGHYVALSNIYAKAGRWDDAVRVRKNMEGKGLIKPSGESWIEIGK</sequence>
<dbReference type="PROSITE" id="PS51375">
    <property type="entry name" value="PPR"/>
    <property type="match status" value="6"/>
</dbReference>
<protein>
    <recommendedName>
        <fullName evidence="5">Pentatricopeptide repeat-containing protein</fullName>
    </recommendedName>
</protein>
<feature type="repeat" description="PPR" evidence="2">
    <location>
        <begin position="152"/>
        <end position="186"/>
    </location>
</feature>
<evidence type="ECO:0000313" key="3">
    <source>
        <dbReference type="EMBL" id="KAJ8770740.1"/>
    </source>
</evidence>
<dbReference type="Proteomes" id="UP001159364">
    <property type="component" value="Linkage Group LG03"/>
</dbReference>
<dbReference type="AlphaFoldDB" id="A0AAV8TUX8"/>
<keyword evidence="1" id="KW-0677">Repeat</keyword>
<feature type="repeat" description="PPR" evidence="2">
    <location>
        <begin position="82"/>
        <end position="116"/>
    </location>
</feature>
<dbReference type="InterPro" id="IPR002885">
    <property type="entry name" value="PPR_rpt"/>
</dbReference>
<feature type="repeat" description="PPR" evidence="2">
    <location>
        <begin position="587"/>
        <end position="621"/>
    </location>
</feature>
<dbReference type="PANTHER" id="PTHR24015">
    <property type="entry name" value="OS07G0578800 PROTEIN-RELATED"/>
    <property type="match status" value="1"/>
</dbReference>
<accession>A0AAV8TUX8</accession>
<dbReference type="PANTHER" id="PTHR24015:SF511">
    <property type="entry name" value="PENTATRICOPEPTIDE REPEAT-CONTAINING PROTEIN DOT4, CHLOROPLASTIC-LIKE"/>
    <property type="match status" value="1"/>
</dbReference>
<dbReference type="InterPro" id="IPR046960">
    <property type="entry name" value="PPR_At4g14850-like_plant"/>
</dbReference>
<comment type="caution">
    <text evidence="3">The sequence shown here is derived from an EMBL/GenBank/DDBJ whole genome shotgun (WGS) entry which is preliminary data.</text>
</comment>
<evidence type="ECO:0000313" key="4">
    <source>
        <dbReference type="Proteomes" id="UP001159364"/>
    </source>
</evidence>
<dbReference type="Gene3D" id="1.25.40.10">
    <property type="entry name" value="Tetratricopeptide repeat domain"/>
    <property type="match status" value="5"/>
</dbReference>
<dbReference type="Pfam" id="PF20431">
    <property type="entry name" value="E_motif"/>
    <property type="match status" value="1"/>
</dbReference>
<dbReference type="InterPro" id="IPR011990">
    <property type="entry name" value="TPR-like_helical_dom_sf"/>
</dbReference>
<dbReference type="Pfam" id="PF12854">
    <property type="entry name" value="PPR_1"/>
    <property type="match status" value="1"/>
</dbReference>
<feature type="repeat" description="PPR" evidence="2">
    <location>
        <begin position="450"/>
        <end position="484"/>
    </location>
</feature>
<dbReference type="FunFam" id="1.25.40.10:FF:000090">
    <property type="entry name" value="Pentatricopeptide repeat-containing protein, chloroplastic"/>
    <property type="match status" value="1"/>
</dbReference>
<evidence type="ECO:0008006" key="5">
    <source>
        <dbReference type="Google" id="ProtNLM"/>
    </source>
</evidence>
<dbReference type="GO" id="GO:0009451">
    <property type="term" value="P:RNA modification"/>
    <property type="evidence" value="ECO:0007669"/>
    <property type="project" value="InterPro"/>
</dbReference>
<dbReference type="Pfam" id="PF13041">
    <property type="entry name" value="PPR_2"/>
    <property type="match status" value="2"/>
</dbReference>
<keyword evidence="4" id="KW-1185">Reference proteome</keyword>